<organism evidence="4 5">
    <name type="scientific">Marinospirillum alkalitolerans</name>
    <dbReference type="NCBI Taxonomy" id="3123374"/>
    <lineage>
        <taxon>Bacteria</taxon>
        <taxon>Pseudomonadati</taxon>
        <taxon>Pseudomonadota</taxon>
        <taxon>Gammaproteobacteria</taxon>
        <taxon>Oceanospirillales</taxon>
        <taxon>Oceanospirillaceae</taxon>
        <taxon>Marinospirillum</taxon>
    </lineage>
</organism>
<keyword evidence="1" id="KW-0602">Photosynthesis</keyword>
<evidence type="ECO:0000256" key="2">
    <source>
        <dbReference type="ARBA" id="ARBA00023276"/>
    </source>
</evidence>
<dbReference type="Proteomes" id="UP001621714">
    <property type="component" value="Unassembled WGS sequence"/>
</dbReference>
<keyword evidence="2" id="KW-0604">Photosystem II</keyword>
<dbReference type="PANTHER" id="PTHR47199:SF2">
    <property type="entry name" value="PHOTOSYSTEM II STABILITY_ASSEMBLY FACTOR HCF136, CHLOROPLASTIC"/>
    <property type="match status" value="1"/>
</dbReference>
<reference evidence="4 5" key="1">
    <citation type="submission" date="2024-02" db="EMBL/GenBank/DDBJ databases">
        <title>Marinospirillum sp. MEB 164 isolated from Lonar lake sediment.</title>
        <authorList>
            <person name="Joshi A."/>
            <person name="Thite S."/>
        </authorList>
    </citation>
    <scope>NUCLEOTIDE SEQUENCE [LARGE SCALE GENOMIC DNA]</scope>
    <source>
        <strain evidence="4 5">MEB164</strain>
    </source>
</reference>
<evidence type="ECO:0000259" key="3">
    <source>
        <dbReference type="Pfam" id="PF14870"/>
    </source>
</evidence>
<keyword evidence="5" id="KW-1185">Reference proteome</keyword>
<proteinExistence type="predicted"/>
<dbReference type="Pfam" id="PF14870">
    <property type="entry name" value="PSII_BNR"/>
    <property type="match status" value="1"/>
</dbReference>
<dbReference type="EMBL" id="JBANFI010000003">
    <property type="protein sequence ID" value="MFK7160564.1"/>
    <property type="molecule type" value="Genomic_DNA"/>
</dbReference>
<evidence type="ECO:0000313" key="5">
    <source>
        <dbReference type="Proteomes" id="UP001621714"/>
    </source>
</evidence>
<evidence type="ECO:0000256" key="1">
    <source>
        <dbReference type="ARBA" id="ARBA00022531"/>
    </source>
</evidence>
<accession>A0ABW8PXI5</accession>
<name>A0ABW8PXI5_9GAMM</name>
<dbReference type="SUPFAM" id="SSF110296">
    <property type="entry name" value="Oligoxyloglucan reducing end-specific cellobiohydrolase"/>
    <property type="match status" value="1"/>
</dbReference>
<dbReference type="PANTHER" id="PTHR47199">
    <property type="entry name" value="PHOTOSYSTEM II STABILITY/ASSEMBLY FACTOR HCF136, CHLOROPLASTIC"/>
    <property type="match status" value="1"/>
</dbReference>
<comment type="caution">
    <text evidence="4">The sequence shown here is derived from an EMBL/GenBank/DDBJ whole genome shotgun (WGS) entry which is preliminary data.</text>
</comment>
<protein>
    <submittedName>
        <fullName evidence="4">YCF48-related protein</fullName>
    </submittedName>
</protein>
<gene>
    <name evidence="4" type="ORF">V6U78_05885</name>
</gene>
<evidence type="ECO:0000313" key="4">
    <source>
        <dbReference type="EMBL" id="MFK7160564.1"/>
    </source>
</evidence>
<feature type="domain" description="Photosynthesis system II assembly factor Ycf48/Hcf136-like" evidence="3">
    <location>
        <begin position="170"/>
        <end position="254"/>
    </location>
</feature>
<dbReference type="InterPro" id="IPR015943">
    <property type="entry name" value="WD40/YVTN_repeat-like_dom_sf"/>
</dbReference>
<dbReference type="Gene3D" id="2.130.10.10">
    <property type="entry name" value="YVTN repeat-like/Quinoprotein amine dehydrogenase"/>
    <property type="match status" value="1"/>
</dbReference>
<dbReference type="RefSeq" id="WP_405338396.1">
    <property type="nucleotide sequence ID" value="NZ_JBANFI010000003.1"/>
</dbReference>
<dbReference type="InterPro" id="IPR028203">
    <property type="entry name" value="PSII_CF48-like_dom"/>
</dbReference>
<dbReference type="CDD" id="cd15482">
    <property type="entry name" value="Sialidase_non-viral"/>
    <property type="match status" value="1"/>
</dbReference>
<sequence length="366" mass="40018">MQQLFSRCLVFMMLLGLLFPGLASAQQQLLRPALPSALAASSLLLDISAAGERLVSVGERGHIVFQDPQQDWQQAEAPVIAHLTGVDFANDQLGFAVGHEGIILRTRDQGSHWELVHHELTAAPVRAEAKLPELELALEQAQEADDLVDIEYLEEQLDLLYFALEAEEVSPLLDILMFSPSQGLAVGGYNLALMTEDAGESWTLVSDRIPNWEGRHLNAITQDPQGRLYIAGEGGVVFLSEDQGESWEDISVDYDGSLFGVIATEEQLFAFGLRGHLFISDSAGASWEEVPTPTEQTLNAGLILGERLLLVGQNGLYLYGEPHQLQALQLPQRQSLVSVIAQDQQIIAVGRAGVHRLMIPQDADSL</sequence>